<dbReference type="RefSeq" id="WP_191170050.1">
    <property type="nucleotide sequence ID" value="NZ_JACXZS010000001.1"/>
</dbReference>
<dbReference type="Proteomes" id="UP000598426">
    <property type="component" value="Unassembled WGS sequence"/>
</dbReference>
<organism evidence="2 3">
    <name type="scientific">Microbacterium helvum</name>
    <dbReference type="NCBI Taxonomy" id="2773713"/>
    <lineage>
        <taxon>Bacteria</taxon>
        <taxon>Bacillati</taxon>
        <taxon>Actinomycetota</taxon>
        <taxon>Actinomycetes</taxon>
        <taxon>Micrococcales</taxon>
        <taxon>Microbacteriaceae</taxon>
        <taxon>Microbacterium</taxon>
    </lineage>
</organism>
<dbReference type="InterPro" id="IPR000182">
    <property type="entry name" value="GNAT_dom"/>
</dbReference>
<evidence type="ECO:0000259" key="1">
    <source>
        <dbReference type="PROSITE" id="PS51186"/>
    </source>
</evidence>
<keyword evidence="3" id="KW-1185">Reference proteome</keyword>
<reference evidence="2 3" key="1">
    <citation type="submission" date="2020-09" db="EMBL/GenBank/DDBJ databases">
        <title>Isolation and identification of active actinomycetes.</title>
        <authorList>
            <person name="Li X."/>
        </authorList>
    </citation>
    <scope>NUCLEOTIDE SEQUENCE [LARGE SCALE GENOMIC DNA]</scope>
    <source>
        <strain evidence="2 3">NEAU-LLC</strain>
    </source>
</reference>
<dbReference type="EMBL" id="JACXZS010000001">
    <property type="protein sequence ID" value="MBD3940422.1"/>
    <property type="molecule type" value="Genomic_DNA"/>
</dbReference>
<dbReference type="InterPro" id="IPR051908">
    <property type="entry name" value="Ribosomal_N-acetyltransferase"/>
</dbReference>
<gene>
    <name evidence="2" type="ORF">IF188_01745</name>
</gene>
<feature type="domain" description="N-acetyltransferase" evidence="1">
    <location>
        <begin position="19"/>
        <end position="191"/>
    </location>
</feature>
<dbReference type="Pfam" id="PF13302">
    <property type="entry name" value="Acetyltransf_3"/>
    <property type="match status" value="1"/>
</dbReference>
<name>A0ABR8NI96_9MICO</name>
<accession>A0ABR8NI96</accession>
<dbReference type="PROSITE" id="PS51186">
    <property type="entry name" value="GNAT"/>
    <property type="match status" value="1"/>
</dbReference>
<sequence length="219" mass="24451">MNIEDVWPLFALRLETPRLVMRPIRDEDFPGLVEAALRGIHEPDRMPFGVPWTDWEPERLTRSMAQFHWSLRANATVENWGVSFTVLHEGVPVGIQEMHARNFAGRRTIDTASWLTAERQGAGLGKEMRAALLLFGFDHLGALWAESSAASWNEASLGVSQSLGYERNGVSRAEPRPGQPVDEIRVRVSAEQFVRPSWSLSVEGAERARDHLLGPATSG</sequence>
<dbReference type="SUPFAM" id="SSF55729">
    <property type="entry name" value="Acyl-CoA N-acyltransferases (Nat)"/>
    <property type="match status" value="1"/>
</dbReference>
<dbReference type="InterPro" id="IPR016181">
    <property type="entry name" value="Acyl_CoA_acyltransferase"/>
</dbReference>
<comment type="caution">
    <text evidence="2">The sequence shown here is derived from an EMBL/GenBank/DDBJ whole genome shotgun (WGS) entry which is preliminary data.</text>
</comment>
<protein>
    <submittedName>
        <fullName evidence="2">GNAT family N-acetyltransferase</fullName>
    </submittedName>
</protein>
<dbReference type="PANTHER" id="PTHR43441">
    <property type="entry name" value="RIBOSOMAL-PROTEIN-SERINE ACETYLTRANSFERASE"/>
    <property type="match status" value="1"/>
</dbReference>
<evidence type="ECO:0000313" key="2">
    <source>
        <dbReference type="EMBL" id="MBD3940422.1"/>
    </source>
</evidence>
<dbReference type="Gene3D" id="3.40.630.30">
    <property type="match status" value="1"/>
</dbReference>
<evidence type="ECO:0000313" key="3">
    <source>
        <dbReference type="Proteomes" id="UP000598426"/>
    </source>
</evidence>
<proteinExistence type="predicted"/>
<dbReference type="PANTHER" id="PTHR43441:SF11">
    <property type="entry name" value="RIBOSOMAL-PROTEIN-SERINE ACETYLTRANSFERASE"/>
    <property type="match status" value="1"/>
</dbReference>